<name>A0A099KW64_COLPS</name>
<dbReference type="OrthoDB" id="6228108at2"/>
<protein>
    <recommendedName>
        <fullName evidence="3">Lipoprotein</fullName>
    </recommendedName>
</protein>
<evidence type="ECO:0008006" key="3">
    <source>
        <dbReference type="Google" id="ProtNLM"/>
    </source>
</evidence>
<dbReference type="Proteomes" id="UP000029868">
    <property type="component" value="Unassembled WGS sequence"/>
</dbReference>
<proteinExistence type="predicted"/>
<gene>
    <name evidence="1" type="ORF">GAB14E_2055</name>
</gene>
<dbReference type="EMBL" id="JQEC01000016">
    <property type="protein sequence ID" value="KGJ94821.1"/>
    <property type="molecule type" value="Genomic_DNA"/>
</dbReference>
<sequence length="146" mass="16221">MIDFSRFSNNKNLPLMPLNLAFVLCFITLISACSSSRPANELSEITVLTQGESIKKRPEMAEACKGFYVSPQKLKEFYQHAALTHEKQGNGNYKELPCYSSGLAYIADDEFHWVLRAGGVAEFYNGEKSFTKICGVSCCNNVQGVC</sequence>
<accession>A0A099KW64</accession>
<evidence type="ECO:0000313" key="2">
    <source>
        <dbReference type="Proteomes" id="UP000029868"/>
    </source>
</evidence>
<evidence type="ECO:0000313" key="1">
    <source>
        <dbReference type="EMBL" id="KGJ94821.1"/>
    </source>
</evidence>
<comment type="caution">
    <text evidence="1">The sequence shown here is derived from an EMBL/GenBank/DDBJ whole genome shotgun (WGS) entry which is preliminary data.</text>
</comment>
<dbReference type="PATRIC" id="fig|28229.3.peg.1670"/>
<reference evidence="1 2" key="1">
    <citation type="submission" date="2014-08" db="EMBL/GenBank/DDBJ databases">
        <title>Genomic and Phenotypic Diversity of Colwellia psychrerythraea strains from Disparate Marine Basins.</title>
        <authorList>
            <person name="Techtmann S.M."/>
            <person name="Stelling S.C."/>
            <person name="Utturkar S.M."/>
            <person name="Alshibli N."/>
            <person name="Harris A."/>
            <person name="Brown S.D."/>
            <person name="Hazen T.C."/>
        </authorList>
    </citation>
    <scope>NUCLEOTIDE SEQUENCE [LARGE SCALE GENOMIC DNA]</scope>
    <source>
        <strain evidence="1 2">GAB14E</strain>
    </source>
</reference>
<dbReference type="AlphaFoldDB" id="A0A099KW64"/>
<organism evidence="1 2">
    <name type="scientific">Colwellia psychrerythraea</name>
    <name type="common">Vibrio psychroerythus</name>
    <dbReference type="NCBI Taxonomy" id="28229"/>
    <lineage>
        <taxon>Bacteria</taxon>
        <taxon>Pseudomonadati</taxon>
        <taxon>Pseudomonadota</taxon>
        <taxon>Gammaproteobacteria</taxon>
        <taxon>Alteromonadales</taxon>
        <taxon>Colwelliaceae</taxon>
        <taxon>Colwellia</taxon>
    </lineage>
</organism>
<dbReference type="RefSeq" id="WP_033081742.1">
    <property type="nucleotide sequence ID" value="NZ_JQEC01000016.1"/>
</dbReference>
<dbReference type="PROSITE" id="PS51257">
    <property type="entry name" value="PROKAR_LIPOPROTEIN"/>
    <property type="match status" value="1"/>
</dbReference>